<dbReference type="SUPFAM" id="SSF46689">
    <property type="entry name" value="Homeodomain-like"/>
    <property type="match status" value="1"/>
</dbReference>
<dbReference type="AlphaFoldDB" id="A0A6J6IQA9"/>
<dbReference type="EMBL" id="CAEZVN010000013">
    <property type="protein sequence ID" value="CAB4626821.1"/>
    <property type="molecule type" value="Genomic_DNA"/>
</dbReference>
<proteinExistence type="predicted"/>
<dbReference type="InterPro" id="IPR036271">
    <property type="entry name" value="Tet_transcr_reg_TetR-rel_C_sf"/>
</dbReference>
<dbReference type="InterPro" id="IPR001647">
    <property type="entry name" value="HTH_TetR"/>
</dbReference>
<keyword evidence="1" id="KW-0238">DNA-binding</keyword>
<evidence type="ECO:0000313" key="3">
    <source>
        <dbReference type="EMBL" id="CAB4626821.1"/>
    </source>
</evidence>
<dbReference type="Pfam" id="PF00440">
    <property type="entry name" value="TetR_N"/>
    <property type="match status" value="1"/>
</dbReference>
<evidence type="ECO:0000256" key="1">
    <source>
        <dbReference type="ARBA" id="ARBA00023125"/>
    </source>
</evidence>
<feature type="domain" description="HTH tetR-type" evidence="2">
    <location>
        <begin position="17"/>
        <end position="77"/>
    </location>
</feature>
<gene>
    <name evidence="3" type="ORF">UFOPK2001_00271</name>
</gene>
<reference evidence="3" key="1">
    <citation type="submission" date="2020-05" db="EMBL/GenBank/DDBJ databases">
        <authorList>
            <person name="Chiriac C."/>
            <person name="Salcher M."/>
            <person name="Ghai R."/>
            <person name="Kavagutti S V."/>
        </authorList>
    </citation>
    <scope>NUCLEOTIDE SEQUENCE</scope>
</reference>
<sequence length="217" mass="24264">MSPRTRSVPQPKQERAKDTVQQVIDATNRAIEGGGESSVRIQELSAQTGVSIGSIYHHFGDRDGLIRATYVHNFASSIQQDIARAKRFMAKMHSTEEIAQHYDEMLRFLVEHFKHVPADKRASIIGNTTGRPLLRAALAEVQHELTEQLTEVMVLLQERKMLKPHLSPRAAAVMTLGMLHGRIVAEIDSSPVSDLEWNRAMISAFGGLFVLNDQPNF</sequence>
<dbReference type="GO" id="GO:0000976">
    <property type="term" value="F:transcription cis-regulatory region binding"/>
    <property type="evidence" value="ECO:0007669"/>
    <property type="project" value="TreeGrafter"/>
</dbReference>
<name>A0A6J6IQA9_9ZZZZ</name>
<dbReference type="PANTHER" id="PTHR30055">
    <property type="entry name" value="HTH-TYPE TRANSCRIPTIONAL REGULATOR RUTR"/>
    <property type="match status" value="1"/>
</dbReference>
<protein>
    <submittedName>
        <fullName evidence="3">Unannotated protein</fullName>
    </submittedName>
</protein>
<dbReference type="GO" id="GO:0003700">
    <property type="term" value="F:DNA-binding transcription factor activity"/>
    <property type="evidence" value="ECO:0007669"/>
    <property type="project" value="TreeGrafter"/>
</dbReference>
<accession>A0A6J6IQA9</accession>
<organism evidence="3">
    <name type="scientific">freshwater metagenome</name>
    <dbReference type="NCBI Taxonomy" id="449393"/>
    <lineage>
        <taxon>unclassified sequences</taxon>
        <taxon>metagenomes</taxon>
        <taxon>ecological metagenomes</taxon>
    </lineage>
</organism>
<dbReference type="InterPro" id="IPR050109">
    <property type="entry name" value="HTH-type_TetR-like_transc_reg"/>
</dbReference>
<dbReference type="SUPFAM" id="SSF48498">
    <property type="entry name" value="Tetracyclin repressor-like, C-terminal domain"/>
    <property type="match status" value="1"/>
</dbReference>
<dbReference type="InterPro" id="IPR009057">
    <property type="entry name" value="Homeodomain-like_sf"/>
</dbReference>
<dbReference type="Gene3D" id="1.10.357.10">
    <property type="entry name" value="Tetracycline Repressor, domain 2"/>
    <property type="match status" value="1"/>
</dbReference>
<dbReference type="PANTHER" id="PTHR30055:SF226">
    <property type="entry name" value="HTH-TYPE TRANSCRIPTIONAL REGULATOR PKSA"/>
    <property type="match status" value="1"/>
</dbReference>
<dbReference type="PROSITE" id="PS50977">
    <property type="entry name" value="HTH_TETR_2"/>
    <property type="match status" value="1"/>
</dbReference>
<evidence type="ECO:0000259" key="2">
    <source>
        <dbReference type="PROSITE" id="PS50977"/>
    </source>
</evidence>